<protein>
    <submittedName>
        <fullName evidence="1">Uncharacterized protein</fullName>
    </submittedName>
</protein>
<reference evidence="1 2" key="1">
    <citation type="submission" date="2020-02" db="EMBL/GenBank/DDBJ databases">
        <title>Draft genome sequence of Haematococcus lacustris strain NIES-144.</title>
        <authorList>
            <person name="Morimoto D."/>
            <person name="Nakagawa S."/>
            <person name="Yoshida T."/>
            <person name="Sawayama S."/>
        </authorList>
    </citation>
    <scope>NUCLEOTIDE SEQUENCE [LARGE SCALE GENOMIC DNA]</scope>
    <source>
        <strain evidence="1 2">NIES-144</strain>
    </source>
</reference>
<dbReference type="Proteomes" id="UP000485058">
    <property type="component" value="Unassembled WGS sequence"/>
</dbReference>
<name>A0A699Z8K1_HAELA</name>
<evidence type="ECO:0000313" key="1">
    <source>
        <dbReference type="EMBL" id="GFH18977.1"/>
    </source>
</evidence>
<keyword evidence="2" id="KW-1185">Reference proteome</keyword>
<organism evidence="1 2">
    <name type="scientific">Haematococcus lacustris</name>
    <name type="common">Green alga</name>
    <name type="synonym">Haematococcus pluvialis</name>
    <dbReference type="NCBI Taxonomy" id="44745"/>
    <lineage>
        <taxon>Eukaryota</taxon>
        <taxon>Viridiplantae</taxon>
        <taxon>Chlorophyta</taxon>
        <taxon>core chlorophytes</taxon>
        <taxon>Chlorophyceae</taxon>
        <taxon>CS clade</taxon>
        <taxon>Chlamydomonadales</taxon>
        <taxon>Haematococcaceae</taxon>
        <taxon>Haematococcus</taxon>
    </lineage>
</organism>
<proteinExistence type="predicted"/>
<gene>
    <name evidence="1" type="ORF">HaLaN_15861</name>
</gene>
<evidence type="ECO:0000313" key="2">
    <source>
        <dbReference type="Proteomes" id="UP000485058"/>
    </source>
</evidence>
<sequence>MQALGNAKLTLERAKMLIYIKANAGLATRHNTEA</sequence>
<comment type="caution">
    <text evidence="1">The sequence shown here is derived from an EMBL/GenBank/DDBJ whole genome shotgun (WGS) entry which is preliminary data.</text>
</comment>
<dbReference type="AlphaFoldDB" id="A0A699Z8K1"/>
<accession>A0A699Z8K1</accession>
<dbReference type="EMBL" id="BLLF01001388">
    <property type="protein sequence ID" value="GFH18977.1"/>
    <property type="molecule type" value="Genomic_DNA"/>
</dbReference>